<accession>U1MNY7</accession>
<reference evidence="1 2" key="1">
    <citation type="journal article" date="2013" name="PLoS ONE">
        <title>Assembly-driven community genomics of a hypersaline microbial ecosystem.</title>
        <authorList>
            <person name="Podell S."/>
            <person name="Ugalde J.A."/>
            <person name="Narasingarao P."/>
            <person name="Banfield J.F."/>
            <person name="Heidelberg K.B."/>
            <person name="Allen E.E."/>
        </authorList>
    </citation>
    <scope>NUCLEOTIDE SEQUENCE [LARGE SCALE GENOMIC DNA]</scope>
    <source>
        <strain evidence="2">J07HQW1</strain>
    </source>
</reference>
<evidence type="ECO:0000313" key="2">
    <source>
        <dbReference type="Proteomes" id="UP000030649"/>
    </source>
</evidence>
<name>U1MNY7_9EURY</name>
<dbReference type="HOGENOM" id="CLU_3003096_0_0_2"/>
<organism evidence="1 2">
    <name type="scientific">Haloquadratum walsbyi J07HQW1</name>
    <dbReference type="NCBI Taxonomy" id="1238424"/>
    <lineage>
        <taxon>Archaea</taxon>
        <taxon>Methanobacteriati</taxon>
        <taxon>Methanobacteriota</taxon>
        <taxon>Stenosarchaea group</taxon>
        <taxon>Halobacteria</taxon>
        <taxon>Halobacteriales</taxon>
        <taxon>Haloferacaceae</taxon>
        <taxon>Haloquadratum</taxon>
    </lineage>
</organism>
<protein>
    <submittedName>
        <fullName evidence="1">Uncharacterized protein</fullName>
    </submittedName>
</protein>
<sequence>MHHALLTTPKSRRPVRDALIDHRTTETVLVVSHPCDVEMTQDKRIDMHSLTPKAVV</sequence>
<dbReference type="AlphaFoldDB" id="U1MNY7"/>
<proteinExistence type="predicted"/>
<dbReference type="EMBL" id="KE356560">
    <property type="protein sequence ID" value="ERG91609.1"/>
    <property type="molecule type" value="Genomic_DNA"/>
</dbReference>
<dbReference type="Proteomes" id="UP000030649">
    <property type="component" value="Unassembled WGS sequence"/>
</dbReference>
<evidence type="ECO:0000313" key="1">
    <source>
        <dbReference type="EMBL" id="ERG91609.1"/>
    </source>
</evidence>
<gene>
    <name evidence="1" type="ORF">J07HQW1_01643</name>
</gene>